<protein>
    <submittedName>
        <fullName evidence="2">Uncharacterized protein</fullName>
    </submittedName>
</protein>
<dbReference type="EMBL" id="MHRP01000001">
    <property type="protein sequence ID" value="OHA28055.1"/>
    <property type="molecule type" value="Genomic_DNA"/>
</dbReference>
<comment type="caution">
    <text evidence="2">The sequence shown here is derived from an EMBL/GenBank/DDBJ whole genome shotgun (WGS) entry which is preliminary data.</text>
</comment>
<gene>
    <name evidence="2" type="ORF">A3D56_00045</name>
</gene>
<evidence type="ECO:0000256" key="1">
    <source>
        <dbReference type="SAM" id="MobiDB-lite"/>
    </source>
</evidence>
<feature type="region of interest" description="Disordered" evidence="1">
    <location>
        <begin position="455"/>
        <end position="482"/>
    </location>
</feature>
<feature type="compositionally biased region" description="Basic and acidic residues" evidence="1">
    <location>
        <begin position="455"/>
        <end position="467"/>
    </location>
</feature>
<evidence type="ECO:0000313" key="2">
    <source>
        <dbReference type="EMBL" id="OHA28055.1"/>
    </source>
</evidence>
<evidence type="ECO:0000313" key="3">
    <source>
        <dbReference type="Proteomes" id="UP000177943"/>
    </source>
</evidence>
<accession>A0A1G2MW45</accession>
<reference evidence="2 3" key="1">
    <citation type="journal article" date="2016" name="Nat. Commun.">
        <title>Thousands of microbial genomes shed light on interconnected biogeochemical processes in an aquifer system.</title>
        <authorList>
            <person name="Anantharaman K."/>
            <person name="Brown C.T."/>
            <person name="Hug L.A."/>
            <person name="Sharon I."/>
            <person name="Castelle C.J."/>
            <person name="Probst A.J."/>
            <person name="Thomas B.C."/>
            <person name="Singh A."/>
            <person name="Wilkins M.J."/>
            <person name="Karaoz U."/>
            <person name="Brodie E.L."/>
            <person name="Williams K.H."/>
            <person name="Hubbard S.S."/>
            <person name="Banfield J.F."/>
        </authorList>
    </citation>
    <scope>NUCLEOTIDE SEQUENCE [LARGE SCALE GENOMIC DNA]</scope>
</reference>
<name>A0A1G2MW45_9BACT</name>
<dbReference type="AlphaFoldDB" id="A0A1G2MW45"/>
<proteinExistence type="predicted"/>
<organism evidence="2 3">
    <name type="scientific">Candidatus Taylorbacteria bacterium RIFCSPHIGHO2_02_FULL_45_35</name>
    <dbReference type="NCBI Taxonomy" id="1802311"/>
    <lineage>
        <taxon>Bacteria</taxon>
        <taxon>Candidatus Tayloriibacteriota</taxon>
    </lineage>
</organism>
<dbReference type="Proteomes" id="UP000177943">
    <property type="component" value="Unassembled WGS sequence"/>
</dbReference>
<sequence>MSTEKTAGRLIAFQHRRKKTRSGEARPTVFAIQNGEGNRLLKADDAYGELDFVHHKFPTIWRDAQIGEDLSSRERHHIRFRKPNKPTAKEPNVVEETLESTLAAGWKENDLEIETKGRAPNKTKKLVGIPNKVGEDFDGVRTGDTLIGIFGGSGFSLVIALINKATEVGARVFLTAPKNLKVQRDEKHAVKEDDAELLLDIWKNKPTLFHQMYETDVISWEVMHSWDLTEQAMTQRKKVVQRAEAVAEHAVYVSNEYVGARLAEEVLKAKMGNQSVKVVKEAEAREQRRLEDTIKQHPLYQKLFADIKGFGPRGFGKVMSAVRDPRRFPRERVGSFLRFTGYAAVKGKNGRPTIQRFRRGPGNTPGNPEIKQAIWLLVNNQFALQTDTPWGSRFRAIKAQMRATNPLPELICFTKISLIKREYTPDAEVAAGREGSCTVVFGKGKSHTYTGARIEMKAEGDNDKDDGNETPGEETGNGTAGKGRWVKNLVVPEERIPLHKGKWDVSNGFYTVTLPDGSVIYRPGKSINTDIHIHKKAGWRLGTEFLIWMFNEWWKYIDEMEAERGRKSGQLAA</sequence>